<evidence type="ECO:0000313" key="4">
    <source>
        <dbReference type="Proteomes" id="UP000237968"/>
    </source>
</evidence>
<reference evidence="3 4" key="1">
    <citation type="submission" date="2018-03" db="EMBL/GenBank/DDBJ databases">
        <title>Draft Genome Sequences of the Obligatory Marine Myxobacteria Enhygromyxa salina SWB005.</title>
        <authorList>
            <person name="Poehlein A."/>
            <person name="Moghaddam J.A."/>
            <person name="Harms H."/>
            <person name="Alanjari M."/>
            <person name="Koenig G.M."/>
            <person name="Daniel R."/>
            <person name="Schaeberle T.F."/>
        </authorList>
    </citation>
    <scope>NUCLEOTIDE SEQUENCE [LARGE SCALE GENOMIC DNA]</scope>
    <source>
        <strain evidence="3 4">SWB005</strain>
    </source>
</reference>
<keyword evidence="4" id="KW-1185">Reference proteome</keyword>
<feature type="domain" description="DUF2169" evidence="2">
    <location>
        <begin position="21"/>
        <end position="316"/>
    </location>
</feature>
<organism evidence="3 4">
    <name type="scientific">Enhygromyxa salina</name>
    <dbReference type="NCBI Taxonomy" id="215803"/>
    <lineage>
        <taxon>Bacteria</taxon>
        <taxon>Pseudomonadati</taxon>
        <taxon>Myxococcota</taxon>
        <taxon>Polyangia</taxon>
        <taxon>Nannocystales</taxon>
        <taxon>Nannocystaceae</taxon>
        <taxon>Enhygromyxa</taxon>
    </lineage>
</organism>
<evidence type="ECO:0000313" key="3">
    <source>
        <dbReference type="EMBL" id="PRQ03421.1"/>
    </source>
</evidence>
<dbReference type="AlphaFoldDB" id="A0A2S9YEI7"/>
<evidence type="ECO:0000256" key="1">
    <source>
        <dbReference type="SAM" id="MobiDB-lite"/>
    </source>
</evidence>
<protein>
    <recommendedName>
        <fullName evidence="2">DUF2169 domain-containing protein</fullName>
    </recommendedName>
</protein>
<dbReference type="Pfam" id="PF09937">
    <property type="entry name" value="DUF2169"/>
    <property type="match status" value="1"/>
</dbReference>
<sequence>MELVNLTPFALQVTPSMSRDDRDLVLLVVMASYEIPRPHEATTPRVAEEQPPPPMTDAYHGDPSSSSLRVEGQSIYARPGTDVYIRGHAWTPGGRPSARSELHVRVGPCRHSALVLGERVWSRSFATLTATRPTSFECIPILWERSFGGSPGHARGRRAEIAARNPVGCGLYEDRPTADGRPLPNFEDPRQPISGFGDLPEPVGFGPIPRHWQPRLSHAGTYDQTWVETRAPLWPADMDERLFCAAAPGLHAQPHLRGGEPVILLGLHPDGPIEFELPALALTARFEFRRRILEQALVLDAIDIDGDHMRLGLIWRTAVQADPLELQSILVRELATWERVR</sequence>
<feature type="compositionally biased region" description="Basic and acidic residues" evidence="1">
    <location>
        <begin position="39"/>
        <end position="48"/>
    </location>
</feature>
<gene>
    <name evidence="3" type="ORF">ENSA5_16270</name>
</gene>
<dbReference type="InterPro" id="IPR018683">
    <property type="entry name" value="DUF2169"/>
</dbReference>
<proteinExistence type="predicted"/>
<accession>A0A2S9YEI7</accession>
<comment type="caution">
    <text evidence="3">The sequence shown here is derived from an EMBL/GenBank/DDBJ whole genome shotgun (WGS) entry which is preliminary data.</text>
</comment>
<name>A0A2S9YEI7_9BACT</name>
<evidence type="ECO:0000259" key="2">
    <source>
        <dbReference type="Pfam" id="PF09937"/>
    </source>
</evidence>
<dbReference type="Proteomes" id="UP000237968">
    <property type="component" value="Unassembled WGS sequence"/>
</dbReference>
<dbReference type="EMBL" id="PVNK01000086">
    <property type="protein sequence ID" value="PRQ03421.1"/>
    <property type="molecule type" value="Genomic_DNA"/>
</dbReference>
<feature type="region of interest" description="Disordered" evidence="1">
    <location>
        <begin position="39"/>
        <end position="66"/>
    </location>
</feature>